<gene>
    <name evidence="1" type="ORF">LX83_000463</name>
</gene>
<organism evidence="1 2">
    <name type="scientific">Goodfellowiella coeruleoviolacea</name>
    <dbReference type="NCBI Taxonomy" id="334858"/>
    <lineage>
        <taxon>Bacteria</taxon>
        <taxon>Bacillati</taxon>
        <taxon>Actinomycetota</taxon>
        <taxon>Actinomycetes</taxon>
        <taxon>Pseudonocardiales</taxon>
        <taxon>Pseudonocardiaceae</taxon>
        <taxon>Goodfellowiella</taxon>
    </lineage>
</organism>
<dbReference type="NCBIfam" id="NF002614">
    <property type="entry name" value="PRK02265.1"/>
    <property type="match status" value="1"/>
</dbReference>
<dbReference type="RefSeq" id="WP_253766428.1">
    <property type="nucleotide sequence ID" value="NZ_JAMTCK010000001.1"/>
</dbReference>
<evidence type="ECO:0000313" key="1">
    <source>
        <dbReference type="EMBL" id="MCP2163623.1"/>
    </source>
</evidence>
<dbReference type="GO" id="GO:0016829">
    <property type="term" value="F:lyase activity"/>
    <property type="evidence" value="ECO:0007669"/>
    <property type="project" value="InterPro"/>
</dbReference>
<accession>A0AAE3G9A6</accession>
<comment type="caution">
    <text evidence="1">The sequence shown here is derived from an EMBL/GenBank/DDBJ whole genome shotgun (WGS) entry which is preliminary data.</text>
</comment>
<keyword evidence="2" id="KW-1185">Reference proteome</keyword>
<reference evidence="1" key="1">
    <citation type="submission" date="2022-06" db="EMBL/GenBank/DDBJ databases">
        <title>Genomic Encyclopedia of Archaeal and Bacterial Type Strains, Phase II (KMG-II): from individual species to whole genera.</title>
        <authorList>
            <person name="Goeker M."/>
        </authorList>
    </citation>
    <scope>NUCLEOTIDE SEQUENCE</scope>
    <source>
        <strain evidence="1">DSM 43935</strain>
    </source>
</reference>
<proteinExistence type="predicted"/>
<name>A0AAE3G9A6_9PSEU</name>
<dbReference type="SUPFAM" id="SSF160104">
    <property type="entry name" value="Acetoacetate decarboxylase-like"/>
    <property type="match status" value="1"/>
</dbReference>
<dbReference type="Pfam" id="PF06314">
    <property type="entry name" value="ADC"/>
    <property type="match status" value="1"/>
</dbReference>
<evidence type="ECO:0000313" key="2">
    <source>
        <dbReference type="Proteomes" id="UP001206128"/>
    </source>
</evidence>
<dbReference type="Gene3D" id="2.40.400.10">
    <property type="entry name" value="Acetoacetate decarboxylase-like"/>
    <property type="match status" value="1"/>
</dbReference>
<dbReference type="AlphaFoldDB" id="A0AAE3G9A6"/>
<dbReference type="EMBL" id="JAMTCK010000001">
    <property type="protein sequence ID" value="MCP2163623.1"/>
    <property type="molecule type" value="Genomic_DNA"/>
</dbReference>
<sequence length="247" mass="27361">MRADQIAHRLSTPLTSPAYPPVVPRFTDREYLNIVYRTDADALRAVVPEPLEIDEPLVRFEVMRMGDVTGYGPYTECGQAIPVRLGDQHGEYLHAMYLDNFPATASGREISAYPKTVGAPRLYVDHGVLVGTLDYGTLRVATATMGYKHHEFDLAEARAQISVPTFMLKIVPGYDGTPRVAELVRTEITDVVVKQAWTGPARLQLFEHALAPLADLPVREVVSASHILTDLTLAPVTPVHDYLEEAR</sequence>
<dbReference type="InterPro" id="IPR010451">
    <property type="entry name" value="Acetoacetate_decarboxylase"/>
</dbReference>
<protein>
    <submittedName>
        <fullName evidence="1">Acetoacetate decarboxylase</fullName>
    </submittedName>
</protein>
<dbReference type="InterPro" id="IPR023375">
    <property type="entry name" value="ADC_dom_sf"/>
</dbReference>
<dbReference type="Proteomes" id="UP001206128">
    <property type="component" value="Unassembled WGS sequence"/>
</dbReference>